<evidence type="ECO:0000313" key="1">
    <source>
        <dbReference type="EMBL" id="MPN11831.1"/>
    </source>
</evidence>
<comment type="caution">
    <text evidence="1">The sequence shown here is derived from an EMBL/GenBank/DDBJ whole genome shotgun (WGS) entry which is preliminary data.</text>
</comment>
<name>A0A645FBZ2_9ZZZZ</name>
<sequence length="74" mass="8604">MKDFFKKSLEETKNKITAPEAPVQEQLKANFSSQTGEKLHEECPQCWMKDNKVYNCGFEKCPGFNLPYLEKSKI</sequence>
<organism evidence="1">
    <name type="scientific">bioreactor metagenome</name>
    <dbReference type="NCBI Taxonomy" id="1076179"/>
    <lineage>
        <taxon>unclassified sequences</taxon>
        <taxon>metagenomes</taxon>
        <taxon>ecological metagenomes</taxon>
    </lineage>
</organism>
<reference evidence="1" key="1">
    <citation type="submission" date="2019-08" db="EMBL/GenBank/DDBJ databases">
        <authorList>
            <person name="Kucharzyk K."/>
            <person name="Murdoch R.W."/>
            <person name="Higgins S."/>
            <person name="Loffler F."/>
        </authorList>
    </citation>
    <scope>NUCLEOTIDE SEQUENCE</scope>
</reference>
<protein>
    <submittedName>
        <fullName evidence="1">Uncharacterized protein</fullName>
    </submittedName>
</protein>
<gene>
    <name evidence="1" type="ORF">SDC9_159139</name>
</gene>
<dbReference type="AlphaFoldDB" id="A0A645FBZ2"/>
<accession>A0A645FBZ2</accession>
<dbReference type="EMBL" id="VSSQ01058098">
    <property type="protein sequence ID" value="MPN11831.1"/>
    <property type="molecule type" value="Genomic_DNA"/>
</dbReference>
<proteinExistence type="predicted"/>